<gene>
    <name evidence="1" type="ORF">F4Y08_06650</name>
</gene>
<accession>A0A6B1DUF4</accession>
<proteinExistence type="predicted"/>
<organism evidence="1">
    <name type="scientific">Caldilineaceae bacterium SB0662_bin_9</name>
    <dbReference type="NCBI Taxonomy" id="2605258"/>
    <lineage>
        <taxon>Bacteria</taxon>
        <taxon>Bacillati</taxon>
        <taxon>Chloroflexota</taxon>
        <taxon>Caldilineae</taxon>
        <taxon>Caldilineales</taxon>
        <taxon>Caldilineaceae</taxon>
    </lineage>
</organism>
<protein>
    <submittedName>
        <fullName evidence="1">Type II toxin-antitoxin system RelE/ParE family toxin</fullName>
    </submittedName>
</protein>
<name>A0A6B1DUF4_9CHLR</name>
<dbReference type="EMBL" id="VXPY01000041">
    <property type="protein sequence ID" value="MYD90004.1"/>
    <property type="molecule type" value="Genomic_DNA"/>
</dbReference>
<dbReference type="InterPro" id="IPR014056">
    <property type="entry name" value="TypeIITA-like_toxin_pred"/>
</dbReference>
<comment type="caution">
    <text evidence="1">The sequence shown here is derived from an EMBL/GenBank/DDBJ whole genome shotgun (WGS) entry which is preliminary data.</text>
</comment>
<evidence type="ECO:0000313" key="1">
    <source>
        <dbReference type="EMBL" id="MYD90004.1"/>
    </source>
</evidence>
<dbReference type="NCBIfam" id="TIGR02683">
    <property type="entry name" value="upstrm_HI1419"/>
    <property type="match status" value="1"/>
</dbReference>
<reference evidence="1" key="1">
    <citation type="submission" date="2019-09" db="EMBL/GenBank/DDBJ databases">
        <title>Characterisation of the sponge microbiome using genome-centric metagenomics.</title>
        <authorList>
            <person name="Engelberts J.P."/>
            <person name="Robbins S.J."/>
            <person name="De Goeij J.M."/>
            <person name="Aranda M."/>
            <person name="Bell S.C."/>
            <person name="Webster N.S."/>
        </authorList>
    </citation>
    <scope>NUCLEOTIDE SEQUENCE</scope>
    <source>
        <strain evidence="1">SB0662_bin_9</strain>
    </source>
</reference>
<sequence>MEIREYIDGRGRSPFGRWFDGLDARAANRVRTALARMETGNLSNTKGVGRGVLERRIHVGPGYRVYFGRDGDTLIILLGGGTKARQQRDIEQARELWQEYRRRKQQGM</sequence>
<dbReference type="PANTHER" id="PTHR41791:SF1">
    <property type="entry name" value="SSL7039 PROTEIN"/>
    <property type="match status" value="1"/>
</dbReference>
<dbReference type="PANTHER" id="PTHR41791">
    <property type="entry name" value="SSL7039 PROTEIN"/>
    <property type="match status" value="1"/>
</dbReference>
<dbReference type="PIRSF" id="PIRSF028744">
    <property type="entry name" value="Addict_mod_HI1419"/>
    <property type="match status" value="1"/>
</dbReference>
<dbReference type="AlphaFoldDB" id="A0A6B1DUF4"/>